<dbReference type="InterPro" id="IPR028098">
    <property type="entry name" value="Glyco_trans_4-like_N"/>
</dbReference>
<dbReference type="AlphaFoldDB" id="A0A174F359"/>
<evidence type="ECO:0000259" key="2">
    <source>
        <dbReference type="Pfam" id="PF13477"/>
    </source>
</evidence>
<dbReference type="PANTHER" id="PTHR12526">
    <property type="entry name" value="GLYCOSYLTRANSFERASE"/>
    <property type="match status" value="1"/>
</dbReference>
<organism evidence="3 4">
    <name type="scientific">Fusicatenibacter saccharivorans</name>
    <dbReference type="NCBI Taxonomy" id="1150298"/>
    <lineage>
        <taxon>Bacteria</taxon>
        <taxon>Bacillati</taxon>
        <taxon>Bacillota</taxon>
        <taxon>Clostridia</taxon>
        <taxon>Lachnospirales</taxon>
        <taxon>Lachnospiraceae</taxon>
        <taxon>Fusicatenibacter</taxon>
    </lineage>
</organism>
<accession>A0A174F359</accession>
<dbReference type="Pfam" id="PF13477">
    <property type="entry name" value="Glyco_trans_4_2"/>
    <property type="match status" value="1"/>
</dbReference>
<dbReference type="PANTHER" id="PTHR12526:SF638">
    <property type="entry name" value="SPORE COAT PROTEIN SA"/>
    <property type="match status" value="1"/>
</dbReference>
<dbReference type="Pfam" id="PF00534">
    <property type="entry name" value="Glycos_transf_1"/>
    <property type="match status" value="1"/>
</dbReference>
<dbReference type="Proteomes" id="UP000095706">
    <property type="component" value="Unassembled WGS sequence"/>
</dbReference>
<evidence type="ECO:0000259" key="1">
    <source>
        <dbReference type="Pfam" id="PF00534"/>
    </source>
</evidence>
<sequence>MKRERAMKKRLLIVTNHSYMFWQFRRELAEALQKEYEVILAMPFVGHEEDFQNMGIQCIPISMNRRGVNPFTEAKLLWDYERLLKKVKPDLILTYSIKPNIYIGLLSGQKQIPYYANVQGLGTAFQKPVLTGLVTILYRKAFQKVKYVFFENKENASEFCKRKIISADRQIVLAGAGINLERYKMQPYPKHTRIHFLYLGRIMKEKGIDELFYAVRHLKKENENFVLDLVGFFEDEYKEQVKELEKHSIAHFYGFQSDPRPFYIEADCVVLPSYHEGMSNVLLEAAATGRPVITSNIPGCRESVENGKSGLLVEVKNKEMLYDAMKEMLHCSREEREQMGQAGREKIEREFRKEVVVEKTVQSLREDEKRDF</sequence>
<dbReference type="InterPro" id="IPR001296">
    <property type="entry name" value="Glyco_trans_1"/>
</dbReference>
<keyword evidence="3" id="KW-0808">Transferase</keyword>
<dbReference type="SUPFAM" id="SSF53756">
    <property type="entry name" value="UDP-Glycosyltransferase/glycogen phosphorylase"/>
    <property type="match status" value="1"/>
</dbReference>
<gene>
    <name evidence="3" type="primary">pimB_2</name>
    <name evidence="3" type="ORF">ERS852406_01990</name>
</gene>
<feature type="domain" description="Glycosyl transferase family 1" evidence="1">
    <location>
        <begin position="190"/>
        <end position="345"/>
    </location>
</feature>
<dbReference type="EC" id="2.4.1.57" evidence="3"/>
<proteinExistence type="predicted"/>
<dbReference type="Gene3D" id="3.40.50.2000">
    <property type="entry name" value="Glycogen Phosphorylase B"/>
    <property type="match status" value="2"/>
</dbReference>
<name>A0A174F359_9FIRM</name>
<evidence type="ECO:0000313" key="4">
    <source>
        <dbReference type="Proteomes" id="UP000095706"/>
    </source>
</evidence>
<dbReference type="EMBL" id="CYYV01000009">
    <property type="protein sequence ID" value="CUO44782.1"/>
    <property type="molecule type" value="Genomic_DNA"/>
</dbReference>
<reference evidence="3 4" key="1">
    <citation type="submission" date="2015-09" db="EMBL/GenBank/DDBJ databases">
        <authorList>
            <consortium name="Pathogen Informatics"/>
        </authorList>
    </citation>
    <scope>NUCLEOTIDE SEQUENCE [LARGE SCALE GENOMIC DNA]</scope>
    <source>
        <strain evidence="3 4">2789STDY5608849</strain>
    </source>
</reference>
<feature type="domain" description="Glycosyltransferase subfamily 4-like N-terminal" evidence="2">
    <location>
        <begin position="12"/>
        <end position="152"/>
    </location>
</feature>
<dbReference type="CDD" id="cd03808">
    <property type="entry name" value="GT4_CapM-like"/>
    <property type="match status" value="1"/>
</dbReference>
<protein>
    <submittedName>
        <fullName evidence="3">GDP-mannose-dependent alpha-(1-6)-phosphatidylinositol monomannoside mannosyltransferase</fullName>
        <ecNumber evidence="3">2.4.1.57</ecNumber>
    </submittedName>
</protein>
<evidence type="ECO:0000313" key="3">
    <source>
        <dbReference type="EMBL" id="CUO44782.1"/>
    </source>
</evidence>
<keyword evidence="3" id="KW-0328">Glycosyltransferase</keyword>
<dbReference type="GO" id="GO:0016757">
    <property type="term" value="F:glycosyltransferase activity"/>
    <property type="evidence" value="ECO:0007669"/>
    <property type="project" value="UniProtKB-KW"/>
</dbReference>